<dbReference type="InterPro" id="IPR050263">
    <property type="entry name" value="Bact_Fimbrial_Adh_Pro"/>
</dbReference>
<accession>A0ABS0ISC2</accession>
<dbReference type="PANTHER" id="PTHR33420">
    <property type="entry name" value="FIMBRIAL SUBUNIT ELFA-RELATED"/>
    <property type="match status" value="1"/>
</dbReference>
<evidence type="ECO:0000313" key="6">
    <source>
        <dbReference type="Proteomes" id="UP000614721"/>
    </source>
</evidence>
<evidence type="ECO:0000256" key="4">
    <source>
        <dbReference type="ARBA" id="ARBA00023263"/>
    </source>
</evidence>
<organism evidence="5 6">
    <name type="scientific">Proteus alimentorum</name>
    <dbReference type="NCBI Taxonomy" id="1973495"/>
    <lineage>
        <taxon>Bacteria</taxon>
        <taxon>Pseudomonadati</taxon>
        <taxon>Pseudomonadota</taxon>
        <taxon>Gammaproteobacteria</taxon>
        <taxon>Enterobacterales</taxon>
        <taxon>Morganellaceae</taxon>
        <taxon>Proteus</taxon>
    </lineage>
</organism>
<evidence type="ECO:0000313" key="5">
    <source>
        <dbReference type="EMBL" id="MBG2878739.1"/>
    </source>
</evidence>
<evidence type="ECO:0000256" key="2">
    <source>
        <dbReference type="ARBA" id="ARBA00006671"/>
    </source>
</evidence>
<evidence type="ECO:0000256" key="1">
    <source>
        <dbReference type="ARBA" id="ARBA00004561"/>
    </source>
</evidence>
<dbReference type="SUPFAM" id="SSF49401">
    <property type="entry name" value="Bacterial adhesins"/>
    <property type="match status" value="1"/>
</dbReference>
<dbReference type="InterPro" id="IPR036937">
    <property type="entry name" value="Adhesion_dom_fimbrial_sf"/>
</dbReference>
<evidence type="ECO:0000256" key="3">
    <source>
        <dbReference type="ARBA" id="ARBA00022729"/>
    </source>
</evidence>
<dbReference type="EMBL" id="JADSJP010000007">
    <property type="protein sequence ID" value="MBG2878739.1"/>
    <property type="molecule type" value="Genomic_DNA"/>
</dbReference>
<dbReference type="Proteomes" id="UP000614721">
    <property type="component" value="Unassembled WGS sequence"/>
</dbReference>
<reference evidence="5 6" key="1">
    <citation type="submission" date="2020-11" db="EMBL/GenBank/DDBJ databases">
        <title>Enhanced detection system for hospital associated transmission using whole genome sequencing surveillance.</title>
        <authorList>
            <person name="Harrison L.H."/>
            <person name="Van Tyne D."/>
            <person name="Marsh J.W."/>
            <person name="Griffith M.P."/>
            <person name="Snyder D.J."/>
            <person name="Cooper V.S."/>
            <person name="Mustapha M."/>
        </authorList>
    </citation>
    <scope>NUCLEOTIDE SEQUENCE [LARGE SCALE GENOMIC DNA]</scope>
    <source>
        <strain evidence="5 6">PR00075</strain>
    </source>
</reference>
<keyword evidence="6" id="KW-1185">Reference proteome</keyword>
<comment type="similarity">
    <text evidence="2">Belongs to the fimbrial protein family.</text>
</comment>
<dbReference type="RefSeq" id="WP_196578039.1">
    <property type="nucleotide sequence ID" value="NZ_JADSJP010000007.1"/>
</dbReference>
<protein>
    <submittedName>
        <fullName evidence="5">Type 1 fimbrial protein</fullName>
    </submittedName>
</protein>
<keyword evidence="3" id="KW-0732">Signal</keyword>
<name>A0ABS0ISC2_9GAMM</name>
<dbReference type="InterPro" id="IPR008966">
    <property type="entry name" value="Adhesion_dom_sf"/>
</dbReference>
<comment type="subcellular location">
    <subcellularLocation>
        <location evidence="1">Fimbrium</location>
    </subcellularLocation>
</comment>
<comment type="caution">
    <text evidence="5">The sequence shown here is derived from an EMBL/GenBank/DDBJ whole genome shotgun (WGS) entry which is preliminary data.</text>
</comment>
<gene>
    <name evidence="5" type="ORF">I4902_05605</name>
</gene>
<proteinExistence type="inferred from homology"/>
<dbReference type="PANTHER" id="PTHR33420:SF3">
    <property type="entry name" value="FIMBRIAL SUBUNIT ELFA"/>
    <property type="match status" value="1"/>
</dbReference>
<dbReference type="Gene3D" id="2.60.40.1090">
    <property type="entry name" value="Fimbrial-type adhesion domain"/>
    <property type="match status" value="1"/>
</dbReference>
<keyword evidence="4" id="KW-0281">Fimbrium</keyword>
<sequence>MLKITHYKNLLLIMLALTLIIYSNASFSRNCEADSNRVGGVTSYSGTKNYLNIGPNVKKNDRLLVIPFGVNNSEMEEYHCYSDSVVHGMIPRYGIEPYPELLEGRQAYYLPDSNKNYAYVFIDNATDQTYPQGSTITLPIVDSTYRIRPASLIIYAAKDNPDSFSSRKRLTIAEVRFTPYENRFVLEYALTANDLSIVEGPASCSIDAGSQNLTMILPRISTSKFTQIGFPTDNIFATDKINVNCTGKMSAKIKINTNSENINGRNSLIKIDDEGIKNNASGIGFVLSGQFLGDNELISTDEWSSLGDLEYGPSSIELKARYYRYKEKISAGNASASAEFILQFD</sequence>